<dbReference type="AlphaFoldDB" id="A0A172XSS7"/>
<dbReference type="Pfam" id="PF04738">
    <property type="entry name" value="Lant_dehydr_N"/>
    <property type="match status" value="1"/>
</dbReference>
<gene>
    <name evidence="3" type="ORF">A0O34_05895</name>
</gene>
<evidence type="ECO:0000256" key="1">
    <source>
        <dbReference type="SAM" id="Coils"/>
    </source>
</evidence>
<dbReference type="STRING" id="1685010.A0O34_05895"/>
<dbReference type="KEGG" id="chh:A0O34_05895"/>
<dbReference type="Proteomes" id="UP000077824">
    <property type="component" value="Chromosome"/>
</dbReference>
<feature type="domain" description="Lantibiotic dehydratase N-terminal" evidence="2">
    <location>
        <begin position="47"/>
        <end position="697"/>
    </location>
</feature>
<evidence type="ECO:0000259" key="2">
    <source>
        <dbReference type="Pfam" id="PF04738"/>
    </source>
</evidence>
<evidence type="ECO:0000313" key="3">
    <source>
        <dbReference type="EMBL" id="ANF50069.1"/>
    </source>
</evidence>
<evidence type="ECO:0000313" key="4">
    <source>
        <dbReference type="Proteomes" id="UP000077824"/>
    </source>
</evidence>
<accession>A0A172XSS7</accession>
<reference evidence="3 4" key="1">
    <citation type="submission" date="2016-04" db="EMBL/GenBank/DDBJ databases">
        <title>Complete Genome Sequence of Chryseobacterium sp. IHBB 10212.</title>
        <authorList>
            <person name="Pal M."/>
            <person name="Swarnkar M.K."/>
            <person name="Kaushal K."/>
            <person name="Chhibber S."/>
            <person name="Singh A.K."/>
            <person name="Gulati A."/>
        </authorList>
    </citation>
    <scope>NUCLEOTIDE SEQUENCE [LARGE SCALE GENOMIC DNA]</scope>
    <source>
        <strain evidence="3 4">IHBB 10212</strain>
    </source>
</reference>
<keyword evidence="1" id="KW-0175">Coiled coil</keyword>
<dbReference type="RefSeq" id="WP_066752414.1">
    <property type="nucleotide sequence ID" value="NZ_CP015199.1"/>
</dbReference>
<organism evidence="3 4">
    <name type="scientific">Chryseobacterium glaciei</name>
    <dbReference type="NCBI Taxonomy" id="1685010"/>
    <lineage>
        <taxon>Bacteria</taxon>
        <taxon>Pseudomonadati</taxon>
        <taxon>Bacteroidota</taxon>
        <taxon>Flavobacteriia</taxon>
        <taxon>Flavobacteriales</taxon>
        <taxon>Weeksellaceae</taxon>
        <taxon>Chryseobacterium group</taxon>
        <taxon>Chryseobacterium</taxon>
    </lineage>
</organism>
<keyword evidence="4" id="KW-1185">Reference proteome</keyword>
<proteinExistence type="predicted"/>
<sequence length="736" mass="87249">MPAFPYQFFEEFIVRTPLFSYQTFINRLNKEDISDMELRGIYSDVFFQEAVYLASPDLYNELRKWFSREKEYSEKEQYRLKKTLLKYFSRISSRCTPFGLFAGVSLGTFNKDISIFSEGKDVGVKMIRHTTLDMHFLVLLSQHFATIPEVKEKLLFFPSTSIYKVSNKLRYIEYEYVNGRREYITSTALLSKELEKALHFSNQGKTISQISDILVNQDITKDEAKEYVEELIENQLLISELEPHVSGVDFLSILISLLKNKEITKEYSTLITIQKKLDELDENISNDTQLYLEIEELIKSFQIKYEGKFLFQTDLYYKNKIELPLRWRKELKTGISLLNRITSINKETYLQRFKKAFLERFDQEEIPLLYALDTEIGIGYRQDIIAKGVHLYLTGFTIPISKEKQELNIRLTSLQILLNQKLQEMQFENTTIIQLTDEDFNDYTENWEDIPDTFSIVAEIISENNKEKLILQGYRGSSAANLLARFSSEKSDIQNVTKKIVQKEAELNSSYVLAEILHLPEARIGNIIKRPILRSYEIPYLSQSILSKENQISVDDLYVSVRENKIVLRSKKLDKEVKPYLTNSHNYSANSLPVYHFLCDLHSQNIRPRLQFDWGDIKHLYNFFPRIEYKNIIISKACWKINEKEFEKLNRIKDDKLELRKQSNEWRQKRKIPAWIQWVRNDNALTLNLENYEMLKLFIQIVSKEKVILVEEFLYNENDNFKREFIFPMYKEKKNQ</sequence>
<name>A0A172XSS7_9FLAO</name>
<protein>
    <recommendedName>
        <fullName evidence="2">Lantibiotic dehydratase N-terminal domain-containing protein</fullName>
    </recommendedName>
</protein>
<feature type="coiled-coil region" evidence="1">
    <location>
        <begin position="642"/>
        <end position="669"/>
    </location>
</feature>
<dbReference type="OrthoDB" id="1273722at2"/>
<dbReference type="InterPro" id="IPR006827">
    <property type="entry name" value="Lant_deHydtase_N"/>
</dbReference>
<dbReference type="EMBL" id="CP015199">
    <property type="protein sequence ID" value="ANF50069.1"/>
    <property type="molecule type" value="Genomic_DNA"/>
</dbReference>